<dbReference type="PIRSF" id="PIRSF000349">
    <property type="entry name" value="SODismutase"/>
    <property type="match status" value="1"/>
</dbReference>
<feature type="domain" description="Manganese/iron superoxide dismutase N-terminal" evidence="7">
    <location>
        <begin position="44"/>
        <end position="127"/>
    </location>
</feature>
<comment type="catalytic activity">
    <reaction evidence="5">
        <text>2 superoxide + 2 H(+) = H2O2 + O2</text>
        <dbReference type="Rhea" id="RHEA:20696"/>
        <dbReference type="ChEBI" id="CHEBI:15378"/>
        <dbReference type="ChEBI" id="CHEBI:15379"/>
        <dbReference type="ChEBI" id="CHEBI:16240"/>
        <dbReference type="ChEBI" id="CHEBI:18421"/>
        <dbReference type="EC" id="1.15.1.1"/>
    </reaction>
</comment>
<evidence type="ECO:0000259" key="7">
    <source>
        <dbReference type="Pfam" id="PF00081"/>
    </source>
</evidence>
<evidence type="ECO:0000256" key="3">
    <source>
        <dbReference type="ARBA" id="ARBA00022723"/>
    </source>
</evidence>
<dbReference type="Pfam" id="PF00081">
    <property type="entry name" value="Sod_Fe_N"/>
    <property type="match status" value="1"/>
</dbReference>
<comment type="caution">
    <text evidence="9">The sequence shown here is derived from an EMBL/GenBank/DDBJ whole genome shotgun (WGS) entry which is preliminary data.</text>
</comment>
<dbReference type="Proteomes" id="UP001595906">
    <property type="component" value="Unassembled WGS sequence"/>
</dbReference>
<dbReference type="EC" id="1.15.1.1" evidence="2 5"/>
<dbReference type="SUPFAM" id="SSF54719">
    <property type="entry name" value="Fe,Mn superoxide dismutase (SOD), C-terminal domain"/>
    <property type="match status" value="1"/>
</dbReference>
<keyword evidence="4 5" id="KW-0560">Oxidoreductase</keyword>
<comment type="similarity">
    <text evidence="1 5">Belongs to the iron/manganese superoxide dismutase family.</text>
</comment>
<dbReference type="InterPro" id="IPR019832">
    <property type="entry name" value="Mn/Fe_SOD_C"/>
</dbReference>
<dbReference type="RefSeq" id="WP_379012416.1">
    <property type="nucleotide sequence ID" value="NZ_JBHSDC010000003.1"/>
</dbReference>
<accession>A0ABV8PVH4</accession>
<dbReference type="InterPro" id="IPR001189">
    <property type="entry name" value="Mn/Fe_SOD"/>
</dbReference>
<dbReference type="PANTHER" id="PTHR43595">
    <property type="entry name" value="37S RIBOSOMAL PROTEIN S26, MITOCHONDRIAL"/>
    <property type="match status" value="1"/>
</dbReference>
<protein>
    <recommendedName>
        <fullName evidence="2 5">Superoxide dismutase</fullName>
        <ecNumber evidence="2 5">1.15.1.1</ecNumber>
    </recommendedName>
</protein>
<comment type="function">
    <text evidence="5">Destroys radicals which are normally produced within the cells and which are toxic to biological systems.</text>
</comment>
<dbReference type="SUPFAM" id="SSF46609">
    <property type="entry name" value="Fe,Mn superoxide dismutase (SOD), N-terminal domain"/>
    <property type="match status" value="1"/>
</dbReference>
<dbReference type="NCBIfam" id="TIGR01409">
    <property type="entry name" value="TAT_signal_seq"/>
    <property type="match status" value="1"/>
</dbReference>
<keyword evidence="3 5" id="KW-0479">Metal-binding</keyword>
<keyword evidence="6" id="KW-0732">Signal</keyword>
<evidence type="ECO:0000256" key="2">
    <source>
        <dbReference type="ARBA" id="ARBA00012682"/>
    </source>
</evidence>
<feature type="domain" description="Manganese/iron superoxide dismutase C-terminal" evidence="8">
    <location>
        <begin position="135"/>
        <end position="240"/>
    </location>
</feature>
<evidence type="ECO:0000256" key="1">
    <source>
        <dbReference type="ARBA" id="ARBA00008714"/>
    </source>
</evidence>
<evidence type="ECO:0000256" key="4">
    <source>
        <dbReference type="ARBA" id="ARBA00023002"/>
    </source>
</evidence>
<evidence type="ECO:0000256" key="5">
    <source>
        <dbReference type="RuleBase" id="RU000414"/>
    </source>
</evidence>
<organism evidence="9 10">
    <name type="scientific">Parasediminibacterium paludis</name>
    <dbReference type="NCBI Taxonomy" id="908966"/>
    <lineage>
        <taxon>Bacteria</taxon>
        <taxon>Pseudomonadati</taxon>
        <taxon>Bacteroidota</taxon>
        <taxon>Chitinophagia</taxon>
        <taxon>Chitinophagales</taxon>
        <taxon>Chitinophagaceae</taxon>
        <taxon>Parasediminibacterium</taxon>
    </lineage>
</organism>
<dbReference type="PROSITE" id="PS00088">
    <property type="entry name" value="SOD_MN"/>
    <property type="match status" value="1"/>
</dbReference>
<feature type="chain" id="PRO_5045416821" description="Superoxide dismutase" evidence="6">
    <location>
        <begin position="36"/>
        <end position="244"/>
    </location>
</feature>
<evidence type="ECO:0000313" key="10">
    <source>
        <dbReference type="Proteomes" id="UP001595906"/>
    </source>
</evidence>
<proteinExistence type="inferred from homology"/>
<name>A0ABV8PVH4_9BACT</name>
<evidence type="ECO:0000313" key="9">
    <source>
        <dbReference type="EMBL" id="MFC4231029.1"/>
    </source>
</evidence>
<dbReference type="PANTHER" id="PTHR43595:SF2">
    <property type="entry name" value="SMALL RIBOSOMAL SUBUNIT PROTEIN MS42"/>
    <property type="match status" value="1"/>
</dbReference>
<dbReference type="Gene3D" id="1.10.287.990">
    <property type="entry name" value="Fe,Mn superoxide dismutase (SOD) domain"/>
    <property type="match status" value="1"/>
</dbReference>
<evidence type="ECO:0000259" key="8">
    <source>
        <dbReference type="Pfam" id="PF02777"/>
    </source>
</evidence>
<dbReference type="PROSITE" id="PS51318">
    <property type="entry name" value="TAT"/>
    <property type="match status" value="1"/>
</dbReference>
<dbReference type="InterPro" id="IPR006311">
    <property type="entry name" value="TAT_signal"/>
</dbReference>
<dbReference type="Gene3D" id="3.55.40.20">
    <property type="entry name" value="Iron/manganese superoxide dismutase, C-terminal domain"/>
    <property type="match status" value="1"/>
</dbReference>
<sequence>MQNKHTSRRGFLANTAKAGAALVVANTFLPSLASAASHFTPTPFTQQPLPYGYKDLEVAIDATTMEIHYTKHAATYAKNLSDALVAEKVDVAKVNLEGLMANISKYSPKMRNNGGGHYNHELFWQSMTGKSAMKPSGKLADAITKDFGSFEAFKTQFTDAGKNRFGSGWAWLVITNDKKLVVGSTPNQDNPLMDISDLKGTPLLGLDVWEHAYYLRYQNKRPDYINAWWNVVNWDIVAQRFQAV</sequence>
<evidence type="ECO:0000256" key="6">
    <source>
        <dbReference type="SAM" id="SignalP"/>
    </source>
</evidence>
<dbReference type="EMBL" id="JBHSDC010000003">
    <property type="protein sequence ID" value="MFC4231029.1"/>
    <property type="molecule type" value="Genomic_DNA"/>
</dbReference>
<dbReference type="InterPro" id="IPR036324">
    <property type="entry name" value="Mn/Fe_SOD_N_sf"/>
</dbReference>
<dbReference type="Pfam" id="PF02777">
    <property type="entry name" value="Sod_Fe_C"/>
    <property type="match status" value="1"/>
</dbReference>
<dbReference type="InterPro" id="IPR036314">
    <property type="entry name" value="SOD_C_sf"/>
</dbReference>
<gene>
    <name evidence="9" type="ORF">ACFOW1_03950</name>
</gene>
<feature type="signal peptide" evidence="6">
    <location>
        <begin position="1"/>
        <end position="35"/>
    </location>
</feature>
<dbReference type="PRINTS" id="PR01703">
    <property type="entry name" value="MNSODISMTASE"/>
</dbReference>
<reference evidence="10" key="1">
    <citation type="journal article" date="2019" name="Int. J. Syst. Evol. Microbiol.">
        <title>The Global Catalogue of Microorganisms (GCM) 10K type strain sequencing project: providing services to taxonomists for standard genome sequencing and annotation.</title>
        <authorList>
            <consortium name="The Broad Institute Genomics Platform"/>
            <consortium name="The Broad Institute Genome Sequencing Center for Infectious Disease"/>
            <person name="Wu L."/>
            <person name="Ma J."/>
        </authorList>
    </citation>
    <scope>NUCLEOTIDE SEQUENCE [LARGE SCALE GENOMIC DNA]</scope>
    <source>
        <strain evidence="10">CECT 8010</strain>
    </source>
</reference>
<dbReference type="InterPro" id="IPR019831">
    <property type="entry name" value="Mn/Fe_SOD_N"/>
</dbReference>
<dbReference type="InterPro" id="IPR019833">
    <property type="entry name" value="Mn/Fe_SOD_BS"/>
</dbReference>
<keyword evidence="10" id="KW-1185">Reference proteome</keyword>
<dbReference type="InterPro" id="IPR019546">
    <property type="entry name" value="TAT_signal_bac_arc"/>
</dbReference>